<dbReference type="BioCyc" id="MetaCyc:MONOMER-17714"/>
<evidence type="ECO:0000256" key="4">
    <source>
        <dbReference type="SAM" id="Coils"/>
    </source>
</evidence>
<dbReference type="InterPro" id="IPR058980">
    <property type="entry name" value="Glyco_transf_N"/>
</dbReference>
<feature type="domain" description="Glycosyltransferase N-terminal" evidence="5">
    <location>
        <begin position="9"/>
        <end position="245"/>
    </location>
</feature>
<dbReference type="CDD" id="cd03784">
    <property type="entry name" value="GT1_Gtf-like"/>
    <property type="match status" value="1"/>
</dbReference>
<gene>
    <name evidence="6" type="primary">UGT73G1</name>
</gene>
<evidence type="ECO:0000259" key="5">
    <source>
        <dbReference type="Pfam" id="PF26168"/>
    </source>
</evidence>
<dbReference type="CAZy" id="GT1">
    <property type="family name" value="Glycosyltransferase Family 1"/>
</dbReference>
<organism evidence="6">
    <name type="scientific">Allium cepa</name>
    <name type="common">Onion</name>
    <dbReference type="NCBI Taxonomy" id="4679"/>
    <lineage>
        <taxon>Eukaryota</taxon>
        <taxon>Viridiplantae</taxon>
        <taxon>Streptophyta</taxon>
        <taxon>Embryophyta</taxon>
        <taxon>Tracheophyta</taxon>
        <taxon>Spermatophyta</taxon>
        <taxon>Magnoliopsida</taxon>
        <taxon>Liliopsida</taxon>
        <taxon>Asparagales</taxon>
        <taxon>Amaryllidaceae</taxon>
        <taxon>Allioideae</taxon>
        <taxon>Allieae</taxon>
        <taxon>Allium</taxon>
    </lineage>
</organism>
<dbReference type="InterPro" id="IPR002213">
    <property type="entry name" value="UDP_glucos_trans"/>
</dbReference>
<evidence type="ECO:0000256" key="2">
    <source>
        <dbReference type="ARBA" id="ARBA00022676"/>
    </source>
</evidence>
<evidence type="ECO:0000256" key="3">
    <source>
        <dbReference type="ARBA" id="ARBA00022679"/>
    </source>
</evidence>
<feature type="coiled-coil region" evidence="4">
    <location>
        <begin position="425"/>
        <end position="452"/>
    </location>
</feature>
<dbReference type="PANTHER" id="PTHR48047:SF45">
    <property type="entry name" value="SCOPOLETIN GLUCOSYLTRANSFERASE-LIKE"/>
    <property type="match status" value="1"/>
</dbReference>
<proteinExistence type="evidence at transcript level"/>
<sequence>MNSNHHPLHVIIFPFLAQGHIIPTIDLCKLFASHGVKVTVLTTKGNLSRFHSPLTRANELSTFLHPIQISLIPFPSVSGLPENCENMATVPPHLKSLFFDAVAMLQQPFRAFLKETNPDCVVAGLFLAWIHNVASELNIPSLDFHGSNFSSKCMSHTVEHHNLLDNSTAETVLLPNLPHKIEMRRALIPDFRKVAPSVFQLLIKQKEAEKLSYGLIINSFYELEPGYVDYFRNVVGRKAWHVGPLLLNDKNVNTFDRGSKSAIDEASCLSWLGKKSAGSVLYVCFGSASFFTTRQLREIAVGLEGSGHAFIWVVRDDGDEQWMPEGCEERIEGRGLIIKGWAPQMMILNHEAVGGYLTHCGWNSSLEGICVGLPFVTWPLFAEQPYNERLIVDVLKVGVAVGVKEYSFDPEERTVIEAGSIETAVKKLMGDDEEAEERRRRAKELAAMARKAVEEGGSSYELMSDLIRELEGLRDRRNK</sequence>
<dbReference type="PANTHER" id="PTHR48047">
    <property type="entry name" value="GLYCOSYLTRANSFERASE"/>
    <property type="match status" value="1"/>
</dbReference>
<keyword evidence="2" id="KW-0328">Glycosyltransferase</keyword>
<keyword evidence="3 6" id="KW-0808">Transferase</keyword>
<dbReference type="AlphaFoldDB" id="Q7XJ50"/>
<dbReference type="SUPFAM" id="SSF53756">
    <property type="entry name" value="UDP-Glycosyltransferase/glycogen phosphorylase"/>
    <property type="match status" value="1"/>
</dbReference>
<evidence type="ECO:0000313" key="6">
    <source>
        <dbReference type="EMBL" id="AAP88406.1"/>
    </source>
</evidence>
<keyword evidence="4" id="KW-0175">Coiled coil</keyword>
<dbReference type="EMBL" id="AY262062">
    <property type="protein sequence ID" value="AAP88406.1"/>
    <property type="molecule type" value="mRNA"/>
</dbReference>
<protein>
    <submittedName>
        <fullName evidence="6">Flavonoid glucosyl-transferase</fullName>
    </submittedName>
</protein>
<dbReference type="SMR" id="Q7XJ50"/>
<dbReference type="Pfam" id="PF26168">
    <property type="entry name" value="Glyco_transf_N"/>
    <property type="match status" value="1"/>
</dbReference>
<comment type="similarity">
    <text evidence="1">Belongs to the UDP-glycosyltransferase family.</text>
</comment>
<dbReference type="Gene3D" id="3.40.50.2000">
    <property type="entry name" value="Glycogen Phosphorylase B"/>
    <property type="match status" value="2"/>
</dbReference>
<dbReference type="GO" id="GO:0035251">
    <property type="term" value="F:UDP-glucosyltransferase activity"/>
    <property type="evidence" value="ECO:0007669"/>
    <property type="project" value="TreeGrafter"/>
</dbReference>
<dbReference type="Pfam" id="PF00201">
    <property type="entry name" value="UDPGT"/>
    <property type="match status" value="1"/>
</dbReference>
<accession>Q7XJ50</accession>
<evidence type="ECO:0000256" key="1">
    <source>
        <dbReference type="ARBA" id="ARBA00009995"/>
    </source>
</evidence>
<dbReference type="FunFam" id="3.40.50.2000:FF:000047">
    <property type="entry name" value="Glycosyltransferase"/>
    <property type="match status" value="1"/>
</dbReference>
<name>Q7XJ50_ALLCE</name>
<reference evidence="6" key="1">
    <citation type="submission" date="2003-03" db="EMBL/GenBank/DDBJ databases">
        <title>Cloning and characterization of two flavonoid glucosyl-transferases from Allium cepa.</title>
        <authorList>
            <person name="Kramer C.M."/>
            <person name="Prata R.T."/>
            <person name="Willits M.G."/>
            <person name="Graser G."/>
        </authorList>
    </citation>
    <scope>NUCLEOTIDE SEQUENCE</scope>
    <source>
        <tissue evidence="6">Epidermis</tissue>
    </source>
</reference>